<reference evidence="3" key="1">
    <citation type="journal article" date="2019" name="Int. J. Syst. Evol. Microbiol.">
        <title>The Global Catalogue of Microorganisms (GCM) 10K type strain sequencing project: providing services to taxonomists for standard genome sequencing and annotation.</title>
        <authorList>
            <consortium name="The Broad Institute Genomics Platform"/>
            <consortium name="The Broad Institute Genome Sequencing Center for Infectious Disease"/>
            <person name="Wu L."/>
            <person name="Ma J."/>
        </authorList>
    </citation>
    <scope>NUCLEOTIDE SEQUENCE [LARGE SCALE GENOMIC DNA]</scope>
    <source>
        <strain evidence="3">CCUG 60527</strain>
    </source>
</reference>
<evidence type="ECO:0000313" key="2">
    <source>
        <dbReference type="EMBL" id="MFD0993918.1"/>
    </source>
</evidence>
<feature type="transmembrane region" description="Helical" evidence="1">
    <location>
        <begin position="118"/>
        <end position="138"/>
    </location>
</feature>
<sequence length="200" mass="23445">MKYWYVNHNATYIVVITTDKLFFGSIRKENRKKNQEVLDNNQVPDFLFGIPFSYIKKIESPLNNKNILIQYGKDSEEEFTVEIHKIKAEIIFELKNKLNQFEYKLEKPKVFKHIKPQFFSIVFVTLIFLWVYFLAVDIESGLIYEYSDGARKGLSNLFVGLAQLGTVKIILGYLFLLGVCSLSLISKLKNRTETEFLIRH</sequence>
<keyword evidence="1" id="KW-0472">Membrane</keyword>
<keyword evidence="1" id="KW-0812">Transmembrane</keyword>
<feature type="transmembrane region" description="Helical" evidence="1">
    <location>
        <begin position="158"/>
        <end position="185"/>
    </location>
</feature>
<keyword evidence="1" id="KW-1133">Transmembrane helix</keyword>
<accession>A0ABW3JW98</accession>
<gene>
    <name evidence="2" type="ORF">ACFQ1U_11940</name>
</gene>
<dbReference type="Proteomes" id="UP001597062">
    <property type="component" value="Unassembled WGS sequence"/>
</dbReference>
<evidence type="ECO:0000256" key="1">
    <source>
        <dbReference type="SAM" id="Phobius"/>
    </source>
</evidence>
<dbReference type="EMBL" id="JBHTJR010000051">
    <property type="protein sequence ID" value="MFD0993918.1"/>
    <property type="molecule type" value="Genomic_DNA"/>
</dbReference>
<protein>
    <submittedName>
        <fullName evidence="2">Uncharacterized protein</fullName>
    </submittedName>
</protein>
<keyword evidence="3" id="KW-1185">Reference proteome</keyword>
<comment type="caution">
    <text evidence="2">The sequence shown here is derived from an EMBL/GenBank/DDBJ whole genome shotgun (WGS) entry which is preliminary data.</text>
</comment>
<dbReference type="RefSeq" id="WP_386108663.1">
    <property type="nucleotide sequence ID" value="NZ_JBHTJR010000051.1"/>
</dbReference>
<organism evidence="2 3">
    <name type="scientific">Tenacibaculum geojense</name>
    <dbReference type="NCBI Taxonomy" id="915352"/>
    <lineage>
        <taxon>Bacteria</taxon>
        <taxon>Pseudomonadati</taxon>
        <taxon>Bacteroidota</taxon>
        <taxon>Flavobacteriia</taxon>
        <taxon>Flavobacteriales</taxon>
        <taxon>Flavobacteriaceae</taxon>
        <taxon>Tenacibaculum</taxon>
    </lineage>
</organism>
<proteinExistence type="predicted"/>
<evidence type="ECO:0000313" key="3">
    <source>
        <dbReference type="Proteomes" id="UP001597062"/>
    </source>
</evidence>
<name>A0ABW3JW98_9FLAO</name>